<gene>
    <name evidence="2" type="ORF">CHC_T00001147001</name>
</gene>
<reference evidence="3" key="1">
    <citation type="journal article" date="2013" name="Proc. Natl. Acad. Sci. U.S.A.">
        <title>Genome structure and metabolic features in the red seaweed Chondrus crispus shed light on evolution of the Archaeplastida.</title>
        <authorList>
            <person name="Collen J."/>
            <person name="Porcel B."/>
            <person name="Carre W."/>
            <person name="Ball S.G."/>
            <person name="Chaparro C."/>
            <person name="Tonon T."/>
            <person name="Barbeyron T."/>
            <person name="Michel G."/>
            <person name="Noel B."/>
            <person name="Valentin K."/>
            <person name="Elias M."/>
            <person name="Artiguenave F."/>
            <person name="Arun A."/>
            <person name="Aury J.M."/>
            <person name="Barbosa-Neto J.F."/>
            <person name="Bothwell J.H."/>
            <person name="Bouget F.Y."/>
            <person name="Brillet L."/>
            <person name="Cabello-Hurtado F."/>
            <person name="Capella-Gutierrez S."/>
            <person name="Charrier B."/>
            <person name="Cladiere L."/>
            <person name="Cock J.M."/>
            <person name="Coelho S.M."/>
            <person name="Colleoni C."/>
            <person name="Czjzek M."/>
            <person name="Da Silva C."/>
            <person name="Delage L."/>
            <person name="Denoeud F."/>
            <person name="Deschamps P."/>
            <person name="Dittami S.M."/>
            <person name="Gabaldon T."/>
            <person name="Gachon C.M."/>
            <person name="Groisillier A."/>
            <person name="Herve C."/>
            <person name="Jabbari K."/>
            <person name="Katinka M."/>
            <person name="Kloareg B."/>
            <person name="Kowalczyk N."/>
            <person name="Labadie K."/>
            <person name="Leblanc C."/>
            <person name="Lopez P.J."/>
            <person name="McLachlan D.H."/>
            <person name="Meslet-Cladiere L."/>
            <person name="Moustafa A."/>
            <person name="Nehr Z."/>
            <person name="Nyvall Collen P."/>
            <person name="Panaud O."/>
            <person name="Partensky F."/>
            <person name="Poulain J."/>
            <person name="Rensing S.A."/>
            <person name="Rousvoal S."/>
            <person name="Samson G."/>
            <person name="Symeonidi A."/>
            <person name="Weissenbach J."/>
            <person name="Zambounis A."/>
            <person name="Wincker P."/>
            <person name="Boyen C."/>
        </authorList>
    </citation>
    <scope>NUCLEOTIDE SEQUENCE [LARGE SCALE GENOMIC DNA]</scope>
    <source>
        <strain evidence="3">cv. Stackhouse</strain>
    </source>
</reference>
<sequence>MTSLSELVAELLDSDGADEGVGGGLAEAEQHAEGEQDAKRIARSDEVQRRPRDDLDQEGCDGERVRRGGDALAAARAVREVTQQRVGDDGDGRGDSDERADLRVALRVRGVEQRQEAAGHRQRAEEREEEPAGAHGGREELRRRMARTLGGRVGGEAMGWSLPCGGARRGGGEADAACSSMSGTQMRAREDEMRWCGISGNFRLQFTARGCDTRGRLCRTALVA</sequence>
<organism evidence="2 3">
    <name type="scientific">Chondrus crispus</name>
    <name type="common">Carrageen Irish moss</name>
    <name type="synonym">Polymorpha crispa</name>
    <dbReference type="NCBI Taxonomy" id="2769"/>
    <lineage>
        <taxon>Eukaryota</taxon>
        <taxon>Rhodophyta</taxon>
        <taxon>Florideophyceae</taxon>
        <taxon>Rhodymeniophycidae</taxon>
        <taxon>Gigartinales</taxon>
        <taxon>Gigartinaceae</taxon>
        <taxon>Chondrus</taxon>
    </lineage>
</organism>
<dbReference type="Proteomes" id="UP000012073">
    <property type="component" value="Unassembled WGS sequence"/>
</dbReference>
<keyword evidence="3" id="KW-1185">Reference proteome</keyword>
<dbReference type="EMBL" id="HG001945">
    <property type="protein sequence ID" value="CDF38563.1"/>
    <property type="molecule type" value="Genomic_DNA"/>
</dbReference>
<protein>
    <submittedName>
        <fullName evidence="2">Uncharacterized protein</fullName>
    </submittedName>
</protein>
<feature type="compositionally biased region" description="Basic and acidic residues" evidence="1">
    <location>
        <begin position="28"/>
        <end position="54"/>
    </location>
</feature>
<dbReference type="GeneID" id="17326187"/>
<evidence type="ECO:0000313" key="3">
    <source>
        <dbReference type="Proteomes" id="UP000012073"/>
    </source>
</evidence>
<dbReference type="Gramene" id="CDF38563">
    <property type="protein sequence ID" value="CDF38563"/>
    <property type="gene ID" value="CHC_T00001147001"/>
</dbReference>
<dbReference type="RefSeq" id="XP_005718468.1">
    <property type="nucleotide sequence ID" value="XM_005718411.1"/>
</dbReference>
<evidence type="ECO:0000313" key="2">
    <source>
        <dbReference type="EMBL" id="CDF38563.1"/>
    </source>
</evidence>
<dbReference type="AlphaFoldDB" id="R7QLD0"/>
<feature type="region of interest" description="Disordered" evidence="1">
    <location>
        <begin position="12"/>
        <end position="140"/>
    </location>
</feature>
<dbReference type="KEGG" id="ccp:CHC_T00001147001"/>
<name>R7QLD0_CHOCR</name>
<proteinExistence type="predicted"/>
<feature type="compositionally biased region" description="Basic and acidic residues" evidence="1">
    <location>
        <begin position="86"/>
        <end position="140"/>
    </location>
</feature>
<accession>R7QLD0</accession>
<evidence type="ECO:0000256" key="1">
    <source>
        <dbReference type="SAM" id="MobiDB-lite"/>
    </source>
</evidence>